<dbReference type="InterPro" id="IPR003018">
    <property type="entry name" value="GAF"/>
</dbReference>
<dbReference type="InterPro" id="IPR029016">
    <property type="entry name" value="GAF-like_dom_sf"/>
</dbReference>
<dbReference type="SUPFAM" id="SSF55781">
    <property type="entry name" value="GAF domain-like"/>
    <property type="match status" value="1"/>
</dbReference>
<comment type="caution">
    <text evidence="2">The sequence shown here is derived from an EMBL/GenBank/DDBJ whole genome shotgun (WGS) entry which is preliminary data.</text>
</comment>
<keyword evidence="3" id="KW-1185">Reference proteome</keyword>
<dbReference type="Proteomes" id="UP001315278">
    <property type="component" value="Unassembled WGS sequence"/>
</dbReference>
<reference evidence="3" key="1">
    <citation type="journal article" date="2021" name="ISME J.">
        <title>Evolutionary origin and ecological implication of a unique nif island in free-living Bradyrhizobium lineages.</title>
        <authorList>
            <person name="Tao J."/>
        </authorList>
    </citation>
    <scope>NUCLEOTIDE SEQUENCE [LARGE SCALE GENOMIC DNA]</scope>
    <source>
        <strain evidence="3">SZCCT0434</strain>
    </source>
</reference>
<dbReference type="Gene3D" id="3.30.450.40">
    <property type="match status" value="1"/>
</dbReference>
<accession>A0ABS5FKN9</accession>
<name>A0ABS5FKN9_9BRAD</name>
<sequence length="168" mass="18118">MRPRKDTQADRLLVDVALAHDEANQPDALFAALDRALHAAIGHKLFTILAYDGETSDAARLYSNLPVSYPAGGRKRLAAGPWTEAVLERGKPYIGRTLDDLSAVFADHALIASLGCASVLNMPVRWRGRTLGSLNLLHEACWYDDDDVAACRPFAQLALPALLAPAAS</sequence>
<organism evidence="2 3">
    <name type="scientific">Bradyrhizobium jicamae</name>
    <dbReference type="NCBI Taxonomy" id="280332"/>
    <lineage>
        <taxon>Bacteria</taxon>
        <taxon>Pseudomonadati</taxon>
        <taxon>Pseudomonadota</taxon>
        <taxon>Alphaproteobacteria</taxon>
        <taxon>Hyphomicrobiales</taxon>
        <taxon>Nitrobacteraceae</taxon>
        <taxon>Bradyrhizobium</taxon>
    </lineage>
</organism>
<gene>
    <name evidence="2" type="ORF">JQ615_18265</name>
</gene>
<evidence type="ECO:0000259" key="1">
    <source>
        <dbReference type="Pfam" id="PF13185"/>
    </source>
</evidence>
<evidence type="ECO:0000313" key="2">
    <source>
        <dbReference type="EMBL" id="MBR0797337.1"/>
    </source>
</evidence>
<proteinExistence type="predicted"/>
<dbReference type="Pfam" id="PF13185">
    <property type="entry name" value="GAF_2"/>
    <property type="match status" value="1"/>
</dbReference>
<feature type="domain" description="GAF" evidence="1">
    <location>
        <begin position="32"/>
        <end position="158"/>
    </location>
</feature>
<protein>
    <submittedName>
        <fullName evidence="2">GAF domain-containing protein</fullName>
    </submittedName>
</protein>
<dbReference type="EMBL" id="JAFCJH010000017">
    <property type="protein sequence ID" value="MBR0797337.1"/>
    <property type="molecule type" value="Genomic_DNA"/>
</dbReference>
<dbReference type="RefSeq" id="WP_212493260.1">
    <property type="nucleotide sequence ID" value="NZ_JAFCJH010000017.1"/>
</dbReference>
<evidence type="ECO:0000313" key="3">
    <source>
        <dbReference type="Proteomes" id="UP001315278"/>
    </source>
</evidence>